<accession>A0ABM1RVY3</accession>
<dbReference type="InterPro" id="IPR007110">
    <property type="entry name" value="Ig-like_dom"/>
</dbReference>
<evidence type="ECO:0000256" key="5">
    <source>
        <dbReference type="ARBA" id="ARBA00022889"/>
    </source>
</evidence>
<dbReference type="RefSeq" id="XP_022235538.1">
    <property type="nucleotide sequence ID" value="XM_022379830.1"/>
</dbReference>
<feature type="domain" description="Fibronectin type-III" evidence="12">
    <location>
        <begin position="128"/>
        <end position="219"/>
    </location>
</feature>
<proteinExistence type="predicted"/>
<evidence type="ECO:0000256" key="2">
    <source>
        <dbReference type="ARBA" id="ARBA00022692"/>
    </source>
</evidence>
<feature type="transmembrane region" description="Helical" evidence="10">
    <location>
        <begin position="341"/>
        <end position="364"/>
    </location>
</feature>
<keyword evidence="9" id="KW-0393">Immunoglobulin domain</keyword>
<dbReference type="PROSITE" id="PS50853">
    <property type="entry name" value="FN3"/>
    <property type="match status" value="2"/>
</dbReference>
<dbReference type="InterPro" id="IPR013098">
    <property type="entry name" value="Ig_I-set"/>
</dbReference>
<dbReference type="PROSITE" id="PS50835">
    <property type="entry name" value="IG_LIKE"/>
    <property type="match status" value="1"/>
</dbReference>
<dbReference type="InterPro" id="IPR003961">
    <property type="entry name" value="FN3_dom"/>
</dbReference>
<dbReference type="Proteomes" id="UP000694941">
    <property type="component" value="Unplaced"/>
</dbReference>
<evidence type="ECO:0000256" key="3">
    <source>
        <dbReference type="ARBA" id="ARBA00022729"/>
    </source>
</evidence>
<dbReference type="PANTHER" id="PTHR13817:SF73">
    <property type="entry name" value="FIBRONECTIN TYPE-III DOMAIN-CONTAINING PROTEIN"/>
    <property type="match status" value="1"/>
</dbReference>
<evidence type="ECO:0000256" key="8">
    <source>
        <dbReference type="ARBA" id="ARBA00023157"/>
    </source>
</evidence>
<evidence type="ECO:0000256" key="9">
    <source>
        <dbReference type="ARBA" id="ARBA00023319"/>
    </source>
</evidence>
<dbReference type="InterPro" id="IPR013783">
    <property type="entry name" value="Ig-like_fold"/>
</dbReference>
<dbReference type="PANTHER" id="PTHR13817">
    <property type="entry name" value="TITIN"/>
    <property type="match status" value="1"/>
</dbReference>
<keyword evidence="3" id="KW-0732">Signal</keyword>
<evidence type="ECO:0000259" key="11">
    <source>
        <dbReference type="PROSITE" id="PS50835"/>
    </source>
</evidence>
<reference evidence="14" key="1">
    <citation type="submission" date="2025-08" db="UniProtKB">
        <authorList>
            <consortium name="RefSeq"/>
        </authorList>
    </citation>
    <scope>IDENTIFICATION</scope>
    <source>
        <tissue evidence="14">Muscle</tissue>
    </source>
</reference>
<keyword evidence="8" id="KW-1015">Disulfide bond</keyword>
<keyword evidence="2 10" id="KW-0812">Transmembrane</keyword>
<dbReference type="SMART" id="SM00060">
    <property type="entry name" value="FN3"/>
    <property type="match status" value="2"/>
</dbReference>
<dbReference type="Pfam" id="PF00041">
    <property type="entry name" value="fn3"/>
    <property type="match status" value="1"/>
</dbReference>
<keyword evidence="6 10" id="KW-1133">Transmembrane helix</keyword>
<dbReference type="SMART" id="SM00408">
    <property type="entry name" value="IGc2"/>
    <property type="match status" value="1"/>
</dbReference>
<evidence type="ECO:0000256" key="4">
    <source>
        <dbReference type="ARBA" id="ARBA00022737"/>
    </source>
</evidence>
<dbReference type="SMART" id="SM00409">
    <property type="entry name" value="IG"/>
    <property type="match status" value="1"/>
</dbReference>
<keyword evidence="7 10" id="KW-0472">Membrane</keyword>
<keyword evidence="4" id="KW-0677">Repeat</keyword>
<dbReference type="InterPro" id="IPR036116">
    <property type="entry name" value="FN3_sf"/>
</dbReference>
<gene>
    <name evidence="14" type="primary">LOC106475803</name>
</gene>
<dbReference type="SUPFAM" id="SSF49265">
    <property type="entry name" value="Fibronectin type III"/>
    <property type="match status" value="1"/>
</dbReference>
<evidence type="ECO:0000259" key="12">
    <source>
        <dbReference type="PROSITE" id="PS50853"/>
    </source>
</evidence>
<keyword evidence="5" id="KW-0130">Cell adhesion</keyword>
<dbReference type="CDD" id="cd00063">
    <property type="entry name" value="FN3"/>
    <property type="match status" value="2"/>
</dbReference>
<dbReference type="GeneID" id="106475803"/>
<dbReference type="Pfam" id="PF07679">
    <property type="entry name" value="I-set"/>
    <property type="match status" value="1"/>
</dbReference>
<feature type="domain" description="Ig-like" evidence="11">
    <location>
        <begin position="28"/>
        <end position="115"/>
    </location>
</feature>
<feature type="domain" description="Fibronectin type-III" evidence="12">
    <location>
        <begin position="220"/>
        <end position="319"/>
    </location>
</feature>
<evidence type="ECO:0000256" key="6">
    <source>
        <dbReference type="ARBA" id="ARBA00022989"/>
    </source>
</evidence>
<comment type="subcellular location">
    <subcellularLocation>
        <location evidence="1">Membrane</location>
        <topology evidence="1">Single-pass membrane protein</topology>
    </subcellularLocation>
</comment>
<keyword evidence="13" id="KW-1185">Reference proteome</keyword>
<dbReference type="Gene3D" id="2.60.40.10">
    <property type="entry name" value="Immunoglobulins"/>
    <property type="match status" value="3"/>
</dbReference>
<dbReference type="InterPro" id="IPR036179">
    <property type="entry name" value="Ig-like_dom_sf"/>
</dbReference>
<sequence length="562" mass="63088">MSVENVHLVFNNMGCLDKDVSRDRTLVPARIASFPEHVTVSRGTTVQFPCLAVGIPAPHRQWAFRGQPIVERGSGIHVLTNGSLELLSAEEGDSGNYTCRARNEYGADEVVFVLNVQVQYIPGRDFPAPRDLSVTMVTSSSVQISWNMDPRFKLGLTGYRVRFKRDFGQWQNKTAPASKTMYTVENLSCGTKYQIQVAAVGVESEGDPSDILSVRTRGGAPVAPSLNTFVSSNSTCISLQMNAWESGGCPVNSFIVRYKRLFSNDWKATTTTDLKGHRNHVVIQDLSQGTWYKLRVTAHNSAGSTVKEYDISTLTIDGATIGPLAVGGYHRPGRQWEELNIIIPIVAATVALTVVLGVAICVCFKRRQPDELYDQNRQSPQGIVMKHRTGQKKLTEEVQYQEVPTYHQRASKVQRPLRNDASLERNQALPPPEDHCAGYEDDLTPYATCRLPGCDSDTESSQGTVRELQTFSNQYQRSFPDPSAQETTQHWEELVVNLQQKRAKLPTYERKLSKTIVRPYREVFYNDESRVIRNKECIEPIVTTTRSLSTDCDHDTKFIYRL</sequence>
<evidence type="ECO:0000256" key="7">
    <source>
        <dbReference type="ARBA" id="ARBA00023136"/>
    </source>
</evidence>
<evidence type="ECO:0000256" key="10">
    <source>
        <dbReference type="SAM" id="Phobius"/>
    </source>
</evidence>
<protein>
    <submittedName>
        <fullName evidence="14">Down syndrome cell adhesion molecule homolog</fullName>
    </submittedName>
</protein>
<name>A0ABM1RVY3_LIMPO</name>
<evidence type="ECO:0000313" key="13">
    <source>
        <dbReference type="Proteomes" id="UP000694941"/>
    </source>
</evidence>
<dbReference type="InterPro" id="IPR003599">
    <property type="entry name" value="Ig_sub"/>
</dbReference>
<dbReference type="InterPro" id="IPR003598">
    <property type="entry name" value="Ig_sub2"/>
</dbReference>
<organism evidence="13 14">
    <name type="scientific">Limulus polyphemus</name>
    <name type="common">Atlantic horseshoe crab</name>
    <dbReference type="NCBI Taxonomy" id="6850"/>
    <lineage>
        <taxon>Eukaryota</taxon>
        <taxon>Metazoa</taxon>
        <taxon>Ecdysozoa</taxon>
        <taxon>Arthropoda</taxon>
        <taxon>Chelicerata</taxon>
        <taxon>Merostomata</taxon>
        <taxon>Xiphosura</taxon>
        <taxon>Limulidae</taxon>
        <taxon>Limulus</taxon>
    </lineage>
</organism>
<evidence type="ECO:0000256" key="1">
    <source>
        <dbReference type="ARBA" id="ARBA00004167"/>
    </source>
</evidence>
<dbReference type="InterPro" id="IPR056754">
    <property type="entry name" value="DSCAM/DSCAML_C"/>
</dbReference>
<dbReference type="Pfam" id="PF25059">
    <property type="entry name" value="FN3_DSCAM-DSCAML_C"/>
    <property type="match status" value="1"/>
</dbReference>
<dbReference type="SUPFAM" id="SSF48726">
    <property type="entry name" value="Immunoglobulin"/>
    <property type="match status" value="1"/>
</dbReference>
<dbReference type="InterPro" id="IPR050964">
    <property type="entry name" value="Striated_Muscle_Regulatory"/>
</dbReference>
<evidence type="ECO:0000313" key="14">
    <source>
        <dbReference type="RefSeq" id="XP_022235538.1"/>
    </source>
</evidence>